<sequence>MDDDSNDGASDIVEYLRAESARHAASAPVPATADEYHRRLYETGYRPSAGDSRYWFNPQTGLWYDTETGVTSYYDAESQAYIPCLVRPPPPEAQPADAGTGAASEPSAAVFRLRVEVSDVLRPGTLASVDSEGLTIGRDKAKAGCRLRISELATSKFHASIFYVAGAEPCEEGSDEPEGERGGADEEGVAREGDGESDGGETCREEGEIGDGDGSPAEQEGLTEGYYIVDCGSTHGTFVNGRRLSASKETSQPVRLAHLDRVRIGSTELEVHLHRALACAGCQLTLANEIDVRVAGEADGLEQPRPAHAREGGSIDVRRRRELARLKRKYMGAPGPPSAKGYVDRAAARRQGALARHGVSSSGGNE</sequence>
<dbReference type="EMBL" id="JAMZIH010001512">
    <property type="protein sequence ID" value="KAJ1678130.1"/>
    <property type="molecule type" value="Genomic_DNA"/>
</dbReference>
<dbReference type="Proteomes" id="UP001145114">
    <property type="component" value="Unassembled WGS sequence"/>
</dbReference>
<gene>
    <name evidence="1" type="ORF">EV182_004713</name>
</gene>
<comment type="caution">
    <text evidence="1">The sequence shown here is derived from an EMBL/GenBank/DDBJ whole genome shotgun (WGS) entry which is preliminary data.</text>
</comment>
<accession>A0ACC1HRY8</accession>
<keyword evidence="2" id="KW-1185">Reference proteome</keyword>
<evidence type="ECO:0000313" key="1">
    <source>
        <dbReference type="EMBL" id="KAJ1678130.1"/>
    </source>
</evidence>
<name>A0ACC1HRY8_9FUNG</name>
<protein>
    <submittedName>
        <fullName evidence="1">Uncharacterized protein</fullName>
    </submittedName>
</protein>
<feature type="non-terminal residue" evidence="1">
    <location>
        <position position="366"/>
    </location>
</feature>
<proteinExistence type="predicted"/>
<evidence type="ECO:0000313" key="2">
    <source>
        <dbReference type="Proteomes" id="UP001145114"/>
    </source>
</evidence>
<reference evidence="1" key="1">
    <citation type="submission" date="2022-06" db="EMBL/GenBank/DDBJ databases">
        <title>Phylogenomic reconstructions and comparative analyses of Kickxellomycotina fungi.</title>
        <authorList>
            <person name="Reynolds N.K."/>
            <person name="Stajich J.E."/>
            <person name="Barry K."/>
            <person name="Grigoriev I.V."/>
            <person name="Crous P."/>
            <person name="Smith M.E."/>
        </authorList>
    </citation>
    <scope>NUCLEOTIDE SEQUENCE</scope>
    <source>
        <strain evidence="1">RSA 2271</strain>
    </source>
</reference>
<organism evidence="1 2">
    <name type="scientific">Spiromyces aspiralis</name>
    <dbReference type="NCBI Taxonomy" id="68401"/>
    <lineage>
        <taxon>Eukaryota</taxon>
        <taxon>Fungi</taxon>
        <taxon>Fungi incertae sedis</taxon>
        <taxon>Zoopagomycota</taxon>
        <taxon>Kickxellomycotina</taxon>
        <taxon>Kickxellomycetes</taxon>
        <taxon>Kickxellales</taxon>
        <taxon>Kickxellaceae</taxon>
        <taxon>Spiromyces</taxon>
    </lineage>
</organism>